<evidence type="ECO:0000256" key="2">
    <source>
        <dbReference type="ARBA" id="ARBA00011738"/>
    </source>
</evidence>
<name>A0A4Z1D1P4_9ACTN</name>
<dbReference type="Proteomes" id="UP000298159">
    <property type="component" value="Unassembled WGS sequence"/>
</dbReference>
<keyword evidence="3 6" id="KW-0032">Aminotransferase</keyword>
<dbReference type="InterPro" id="IPR050106">
    <property type="entry name" value="HistidinolP_aminotransfase"/>
</dbReference>
<dbReference type="Gene3D" id="3.90.1150.10">
    <property type="entry name" value="Aspartate Aminotransferase, domain 1"/>
    <property type="match status" value="1"/>
</dbReference>
<dbReference type="InterPro" id="IPR001917">
    <property type="entry name" value="Aminotrans_II_pyridoxalP_BS"/>
</dbReference>
<evidence type="ECO:0000259" key="7">
    <source>
        <dbReference type="Pfam" id="PF00155"/>
    </source>
</evidence>
<dbReference type="NCBIfam" id="NF002878">
    <property type="entry name" value="PRK03321.1"/>
    <property type="match status" value="1"/>
</dbReference>
<comment type="subunit">
    <text evidence="2 6">Homodimer.</text>
</comment>
<dbReference type="SUPFAM" id="SSF53383">
    <property type="entry name" value="PLP-dependent transferases"/>
    <property type="match status" value="1"/>
</dbReference>
<dbReference type="InterPro" id="IPR015422">
    <property type="entry name" value="PyrdxlP-dep_Trfase_small"/>
</dbReference>
<reference evidence="8 9" key="1">
    <citation type="submission" date="2019-04" db="EMBL/GenBank/DDBJ databases">
        <title>Streptomyces sp. nov. Bv016 isolated from bark of Buahinia variegata.</title>
        <authorList>
            <person name="Kanchanasin P."/>
            <person name="Tanasupawat S."/>
            <person name="Yuki M."/>
            <person name="Kudo T."/>
        </authorList>
    </citation>
    <scope>NUCLEOTIDE SEQUENCE [LARGE SCALE GENOMIC DNA]</scope>
    <source>
        <strain evidence="8 9">Bv016</strain>
    </source>
</reference>
<comment type="catalytic activity">
    <reaction evidence="6">
        <text>L-histidinol phosphate + 2-oxoglutarate = 3-(imidazol-4-yl)-2-oxopropyl phosphate + L-glutamate</text>
        <dbReference type="Rhea" id="RHEA:23744"/>
        <dbReference type="ChEBI" id="CHEBI:16810"/>
        <dbReference type="ChEBI" id="CHEBI:29985"/>
        <dbReference type="ChEBI" id="CHEBI:57766"/>
        <dbReference type="ChEBI" id="CHEBI:57980"/>
        <dbReference type="EC" id="2.6.1.9"/>
    </reaction>
</comment>
<dbReference type="EMBL" id="SRRT01000005">
    <property type="protein sequence ID" value="TGN75676.1"/>
    <property type="molecule type" value="Genomic_DNA"/>
</dbReference>
<accession>A0A4Z1D1P4</accession>
<dbReference type="GO" id="GO:0000105">
    <property type="term" value="P:L-histidine biosynthetic process"/>
    <property type="evidence" value="ECO:0007669"/>
    <property type="project" value="UniProtKB-UniRule"/>
</dbReference>
<evidence type="ECO:0000256" key="6">
    <source>
        <dbReference type="HAMAP-Rule" id="MF_01023"/>
    </source>
</evidence>
<dbReference type="PANTHER" id="PTHR43643">
    <property type="entry name" value="HISTIDINOL-PHOSPHATE AMINOTRANSFERASE 2"/>
    <property type="match status" value="1"/>
</dbReference>
<keyword evidence="6" id="KW-0028">Amino-acid biosynthesis</keyword>
<comment type="similarity">
    <text evidence="6">Belongs to the class-II pyridoxal-phosphate-dependent aminotransferase family. Histidinol-phosphate aminotransferase subfamily.</text>
</comment>
<comment type="cofactor">
    <cofactor evidence="1 6">
        <name>pyridoxal 5'-phosphate</name>
        <dbReference type="ChEBI" id="CHEBI:597326"/>
    </cofactor>
</comment>
<evidence type="ECO:0000256" key="3">
    <source>
        <dbReference type="ARBA" id="ARBA00022576"/>
    </source>
</evidence>
<keyword evidence="5 6" id="KW-0663">Pyridoxal phosphate</keyword>
<evidence type="ECO:0000313" key="8">
    <source>
        <dbReference type="EMBL" id="TGN75676.1"/>
    </source>
</evidence>
<evidence type="ECO:0000256" key="4">
    <source>
        <dbReference type="ARBA" id="ARBA00022679"/>
    </source>
</evidence>
<dbReference type="PROSITE" id="PS00599">
    <property type="entry name" value="AA_TRANSFER_CLASS_2"/>
    <property type="match status" value="1"/>
</dbReference>
<dbReference type="GO" id="GO:0004400">
    <property type="term" value="F:histidinol-phosphate transaminase activity"/>
    <property type="evidence" value="ECO:0007669"/>
    <property type="project" value="UniProtKB-UniRule"/>
</dbReference>
<dbReference type="InterPro" id="IPR004839">
    <property type="entry name" value="Aminotransferase_I/II_large"/>
</dbReference>
<comment type="pathway">
    <text evidence="6">Amino-acid biosynthesis; L-histidine biosynthesis; L-histidine from 5-phospho-alpha-D-ribose 1-diphosphate: step 7/9.</text>
</comment>
<feature type="modified residue" description="N6-(pyridoxal phosphate)lysine" evidence="6">
    <location>
        <position position="194"/>
    </location>
</feature>
<comment type="caution">
    <text evidence="8">The sequence shown here is derived from an EMBL/GenBank/DDBJ whole genome shotgun (WGS) entry which is preliminary data.</text>
</comment>
<proteinExistence type="inferred from homology"/>
<dbReference type="UniPathway" id="UPA00031">
    <property type="reaction ID" value="UER00012"/>
</dbReference>
<dbReference type="HAMAP" id="MF_01023">
    <property type="entry name" value="HisC_aminotrans_2"/>
    <property type="match status" value="1"/>
</dbReference>
<organism evidence="8 9">
    <name type="scientific">Streptomyces bauhiniae</name>
    <dbReference type="NCBI Taxonomy" id="2340725"/>
    <lineage>
        <taxon>Bacteria</taxon>
        <taxon>Bacillati</taxon>
        <taxon>Actinomycetota</taxon>
        <taxon>Actinomycetes</taxon>
        <taxon>Kitasatosporales</taxon>
        <taxon>Streptomycetaceae</taxon>
        <taxon>Streptomyces</taxon>
    </lineage>
</organism>
<dbReference type="AlphaFoldDB" id="A0A4Z1D1P4"/>
<keyword evidence="9" id="KW-1185">Reference proteome</keyword>
<dbReference type="EC" id="2.6.1.9" evidence="6"/>
<evidence type="ECO:0000313" key="9">
    <source>
        <dbReference type="Proteomes" id="UP000298159"/>
    </source>
</evidence>
<dbReference type="CDD" id="cd00609">
    <property type="entry name" value="AAT_like"/>
    <property type="match status" value="1"/>
</dbReference>
<dbReference type="InterPro" id="IPR024892">
    <property type="entry name" value="ArAT"/>
</dbReference>
<keyword evidence="6" id="KW-0368">Histidine biosynthesis</keyword>
<gene>
    <name evidence="6" type="primary">hisC</name>
    <name evidence="8" type="ORF">E5083_18670</name>
</gene>
<dbReference type="InterPro" id="IPR015424">
    <property type="entry name" value="PyrdxlP-dep_Trfase"/>
</dbReference>
<dbReference type="Pfam" id="PF00155">
    <property type="entry name" value="Aminotran_1_2"/>
    <property type="match status" value="1"/>
</dbReference>
<dbReference type="Gene3D" id="3.40.640.10">
    <property type="entry name" value="Type I PLP-dependent aspartate aminotransferase-like (Major domain)"/>
    <property type="match status" value="1"/>
</dbReference>
<evidence type="ECO:0000256" key="1">
    <source>
        <dbReference type="ARBA" id="ARBA00001933"/>
    </source>
</evidence>
<sequence>MTRHALAANENPYPPLPSVRTVLAEAAGGLNRYPDRTVTDLVDALAARHRVPRSHIVTGAGSVGVTHHLLHAVVRDGGEVLYAWPSFEAYPHLTEICRGTSVRVPLREERHDLAAMADAITPHTALAIVCNPNNPTGTAVTRAELEAFLDRVPENVLVLLDEAYREFVRDPEVPDGIELYRSRPNLVVLRTFSKAYGLAALRVGYAVAHEEAAARIRHTVVPFGVNALAQSAALASLAAEDELLERVEAVVKERDRLTSALAVPVTPSEANFVWLPLGERTTAFAQACARAGVAVRAFPGEGVRVTVGTPEANDAVLRVAAQLT</sequence>
<dbReference type="GO" id="GO:0030170">
    <property type="term" value="F:pyridoxal phosphate binding"/>
    <property type="evidence" value="ECO:0007669"/>
    <property type="project" value="InterPro"/>
</dbReference>
<dbReference type="InterPro" id="IPR005861">
    <property type="entry name" value="HisP_aminotrans"/>
</dbReference>
<keyword evidence="4 6" id="KW-0808">Transferase</keyword>
<protein>
    <recommendedName>
        <fullName evidence="6">Histidinol-phosphate aminotransferase</fullName>
        <ecNumber evidence="6">2.6.1.9</ecNumber>
    </recommendedName>
    <alternativeName>
        <fullName evidence="6">Imidazole acetol-phosphate transaminase</fullName>
    </alternativeName>
</protein>
<dbReference type="PANTHER" id="PTHR43643:SF3">
    <property type="entry name" value="HISTIDINOL-PHOSPHATE AMINOTRANSFERASE"/>
    <property type="match status" value="1"/>
</dbReference>
<dbReference type="InterPro" id="IPR015421">
    <property type="entry name" value="PyrdxlP-dep_Trfase_major"/>
</dbReference>
<feature type="domain" description="Aminotransferase class I/classII large" evidence="7">
    <location>
        <begin position="6"/>
        <end position="317"/>
    </location>
</feature>
<evidence type="ECO:0000256" key="5">
    <source>
        <dbReference type="ARBA" id="ARBA00022898"/>
    </source>
</evidence>